<name>A0A088E779_9CREN</name>
<dbReference type="Proteomes" id="UP000029084">
    <property type="component" value="Chromosome"/>
</dbReference>
<dbReference type="EMBL" id="CP012175">
    <property type="protein sequence ID" value="AKV81443.1"/>
    <property type="molecule type" value="Genomic_DNA"/>
</dbReference>
<dbReference type="Proteomes" id="UP000062475">
    <property type="component" value="Chromosome"/>
</dbReference>
<evidence type="ECO:0000313" key="8">
    <source>
        <dbReference type="Proteomes" id="UP000029084"/>
    </source>
</evidence>
<dbReference type="EMBL" id="CP008822">
    <property type="protein sequence ID" value="AIM27868.1"/>
    <property type="molecule type" value="Genomic_DNA"/>
</dbReference>
<dbReference type="Pfam" id="PF18533">
    <property type="entry name" value="DUF5622"/>
    <property type="match status" value="1"/>
</dbReference>
<dbReference type="Gene3D" id="3.30.160.830">
    <property type="match status" value="1"/>
</dbReference>
<dbReference type="Proteomes" id="UP000061362">
    <property type="component" value="Chromosome"/>
</dbReference>
<evidence type="ECO:0000313" key="10">
    <source>
        <dbReference type="Proteomes" id="UP000061362"/>
    </source>
</evidence>
<dbReference type="EMBL" id="CP012173">
    <property type="protein sequence ID" value="AKV76947.1"/>
    <property type="molecule type" value="Genomic_DNA"/>
</dbReference>
<evidence type="ECO:0000313" key="4">
    <source>
        <dbReference type="EMBL" id="AKV76947.1"/>
    </source>
</evidence>
<evidence type="ECO:0000313" key="13">
    <source>
        <dbReference type="Proteomes" id="UP000068832"/>
    </source>
</evidence>
<evidence type="ECO:0000313" key="12">
    <source>
        <dbReference type="Proteomes" id="UP000062475"/>
    </source>
</evidence>
<protein>
    <recommendedName>
        <fullName evidence="1">DUF5622 domain-containing protein</fullName>
    </recommendedName>
</protein>
<evidence type="ECO:0000313" key="6">
    <source>
        <dbReference type="EMBL" id="AKV81443.1"/>
    </source>
</evidence>
<dbReference type="InterPro" id="IPR041043">
    <property type="entry name" value="DUF5622"/>
</dbReference>
<reference evidence="10 11" key="2">
    <citation type="journal article" date="2015" name="Genome Announc.">
        <title>Complete Genome Sequences of Evolved Arsenate-Resistant Metallosphaera sedula Strains.</title>
        <authorList>
            <person name="Ai C."/>
            <person name="McCarthy S."/>
            <person name="Schackwitz W."/>
            <person name="Martin J."/>
            <person name="Lipzen A."/>
            <person name="Blum P."/>
        </authorList>
    </citation>
    <scope>NUCLEOTIDE SEQUENCE [LARGE SCALE GENOMIC DNA]</scope>
    <source>
        <strain evidence="5 11">ARS120-1</strain>
        <strain evidence="6 10">ARS120-2</strain>
        <strain evidence="3 13">ARS50-1</strain>
        <strain evidence="4 12">ARS50-2</strain>
    </source>
</reference>
<dbReference type="OMA" id="WYVKVRV"/>
<feature type="domain" description="DUF5622" evidence="1">
    <location>
        <begin position="3"/>
        <end position="66"/>
    </location>
</feature>
<dbReference type="Proteomes" id="UP000062398">
    <property type="component" value="Chromosome"/>
</dbReference>
<evidence type="ECO:0000259" key="1">
    <source>
        <dbReference type="Pfam" id="PF18533"/>
    </source>
</evidence>
<dbReference type="AlphaFoldDB" id="A0A088E779"/>
<dbReference type="GeneID" id="97613160"/>
<reference evidence="2 8" key="1">
    <citation type="journal article" date="2014" name="J. Bacteriol.">
        <title>Role of an Archaeal PitA Transporter in the Copper and Arsenic Resistance of Metallosphaera sedula, an Extreme Thermoacidophile.</title>
        <authorList>
            <person name="McCarthy S."/>
            <person name="Ai C."/>
            <person name="Wheaton G."/>
            <person name="Tevatia R."/>
            <person name="Eckrich V."/>
            <person name="Kelly R."/>
            <person name="Blum P."/>
        </authorList>
    </citation>
    <scope>NUCLEOTIDE SEQUENCE [LARGE SCALE GENOMIC DNA]</scope>
    <source>
        <strain evidence="2 8">CuR1</strain>
    </source>
</reference>
<proteinExistence type="predicted"/>
<sequence>MALKHEKYVYVELGKSRYAKLRVLKNRDENSPERYIVLNKLVPKKSRHVKVLKTDDLPLEVREKLKAIS</sequence>
<dbReference type="EMBL" id="CP012176">
    <property type="protein sequence ID" value="AKV83680.1"/>
    <property type="molecule type" value="Genomic_DNA"/>
</dbReference>
<accession>A0A088E779</accession>
<dbReference type="EMBL" id="CP012172">
    <property type="protein sequence ID" value="AKV74709.1"/>
    <property type="molecule type" value="Genomic_DNA"/>
</dbReference>
<evidence type="ECO:0000313" key="9">
    <source>
        <dbReference type="Proteomes" id="UP000056255"/>
    </source>
</evidence>
<dbReference type="PATRIC" id="fig|43687.5.peg.1862"/>
<dbReference type="Proteomes" id="UP000068832">
    <property type="component" value="Chromosome"/>
</dbReference>
<evidence type="ECO:0000313" key="5">
    <source>
        <dbReference type="EMBL" id="AKV79198.1"/>
    </source>
</evidence>
<gene>
    <name evidence="2" type="ORF">HA72_1729</name>
    <name evidence="3" type="ORF">MsedA_1764</name>
    <name evidence="4" type="ORF">MsedB_1766</name>
    <name evidence="5" type="ORF">MsedC_1764</name>
    <name evidence="6" type="ORF">MsedD_1765</name>
    <name evidence="7" type="ORF">MsedE_1766</name>
</gene>
<dbReference type="EMBL" id="CP012174">
    <property type="protein sequence ID" value="AKV79198.1"/>
    <property type="molecule type" value="Genomic_DNA"/>
</dbReference>
<evidence type="ECO:0000313" key="2">
    <source>
        <dbReference type="EMBL" id="AIM27868.1"/>
    </source>
</evidence>
<dbReference type="OrthoDB" id="39186at2157"/>
<evidence type="ECO:0000313" key="3">
    <source>
        <dbReference type="EMBL" id="AKV74709.1"/>
    </source>
</evidence>
<dbReference type="Proteomes" id="UP000056255">
    <property type="component" value="Chromosome"/>
</dbReference>
<evidence type="ECO:0000313" key="11">
    <source>
        <dbReference type="Proteomes" id="UP000062398"/>
    </source>
</evidence>
<evidence type="ECO:0000313" key="7">
    <source>
        <dbReference type="EMBL" id="AKV83680.1"/>
    </source>
</evidence>
<reference evidence="7 9" key="3">
    <citation type="submission" date="2015-07" db="EMBL/GenBank/DDBJ databases">
        <title>Physiological, transcriptional responses and genome re-sequencing of acid resistant extremely thermoacidophilic Metallosphaera sedula SARC-M1.</title>
        <authorList>
            <person name="Ai C."/>
            <person name="McCarthy S."/>
            <person name="Eckrich V."/>
            <person name="Rudrappa D."/>
            <person name="Qiu G."/>
            <person name="Blum P."/>
        </authorList>
    </citation>
    <scope>NUCLEOTIDE SEQUENCE [LARGE SCALE GENOMIC DNA]</scope>
    <source>
        <strain evidence="7 9">SARC-M1</strain>
    </source>
</reference>
<dbReference type="RefSeq" id="WP_012021671.1">
    <property type="nucleotide sequence ID" value="NZ_AP019770.1"/>
</dbReference>
<organism evidence="2 8">
    <name type="scientific">Metallosphaera sedula</name>
    <dbReference type="NCBI Taxonomy" id="43687"/>
    <lineage>
        <taxon>Archaea</taxon>
        <taxon>Thermoproteota</taxon>
        <taxon>Thermoprotei</taxon>
        <taxon>Sulfolobales</taxon>
        <taxon>Sulfolobaceae</taxon>
        <taxon>Metallosphaera</taxon>
    </lineage>
</organism>